<gene>
    <name evidence="2" type="ORF">GMBLW1_24610</name>
</gene>
<sequence>MSFKQNLTNRLVHLGRCVDFALRCLNVCLASFRQVKLVALQLYDTLSGSLLLATVTGVALGAVVWMHGHNALARTGSGDYLPTILAVAVILELAPIGAGLILAARTGAHLGAELGSMKITEQIDALEILGVDPMRRLVGPRILACVIALPMLNVLIAGLAIFTGYFAEAVWNQMTWLNYQGAFLTGNRSELMLGDVIPALLKTLLFGFLVGAVGCYQGLHAKEGTEGVGNATTAAVSYSALAVILCDVVVVGTLQLLK</sequence>
<name>A0A6C2YJU7_9BACT</name>
<keyword evidence="3" id="KW-1185">Reference proteome</keyword>
<feature type="transmembrane region" description="Helical" evidence="1">
    <location>
        <begin position="80"/>
        <end position="104"/>
    </location>
</feature>
<reference evidence="2" key="1">
    <citation type="submission" date="2019-04" db="EMBL/GenBank/DDBJ databases">
        <authorList>
            <consortium name="Science for Life Laboratories"/>
        </authorList>
    </citation>
    <scope>NUCLEOTIDE SEQUENCE</scope>
    <source>
        <strain evidence="2">MBLW1</strain>
    </source>
</reference>
<dbReference type="EMBL" id="LR593887">
    <property type="protein sequence ID" value="VTR98589.1"/>
    <property type="molecule type" value="Genomic_DNA"/>
</dbReference>
<dbReference type="AlphaFoldDB" id="A0A6C2YJU7"/>
<dbReference type="Pfam" id="PF02405">
    <property type="entry name" value="MlaE"/>
    <property type="match status" value="1"/>
</dbReference>
<dbReference type="GO" id="GO:0005548">
    <property type="term" value="F:phospholipid transporter activity"/>
    <property type="evidence" value="ECO:0007669"/>
    <property type="project" value="TreeGrafter"/>
</dbReference>
<organism evidence="2">
    <name type="scientific">Tuwongella immobilis</name>
    <dbReference type="NCBI Taxonomy" id="692036"/>
    <lineage>
        <taxon>Bacteria</taxon>
        <taxon>Pseudomonadati</taxon>
        <taxon>Planctomycetota</taxon>
        <taxon>Planctomycetia</taxon>
        <taxon>Gemmatales</taxon>
        <taxon>Gemmataceae</taxon>
        <taxon>Tuwongella</taxon>
    </lineage>
</organism>
<dbReference type="Proteomes" id="UP000464378">
    <property type="component" value="Chromosome"/>
</dbReference>
<accession>A0A6C2YJU7</accession>
<dbReference type="RefSeq" id="WP_162656698.1">
    <property type="nucleotide sequence ID" value="NZ_LR593887.1"/>
</dbReference>
<proteinExistence type="predicted"/>
<evidence type="ECO:0000256" key="1">
    <source>
        <dbReference type="SAM" id="Phobius"/>
    </source>
</evidence>
<dbReference type="PANTHER" id="PTHR30188:SF4">
    <property type="entry name" value="PROTEIN TRIGALACTOSYLDIACYLGLYCEROL 1, CHLOROPLASTIC"/>
    <property type="match status" value="1"/>
</dbReference>
<dbReference type="KEGG" id="tim:GMBLW1_24610"/>
<evidence type="ECO:0008006" key="4">
    <source>
        <dbReference type="Google" id="ProtNLM"/>
    </source>
</evidence>
<evidence type="ECO:0000313" key="3">
    <source>
        <dbReference type="Proteomes" id="UP000464378"/>
    </source>
</evidence>
<feature type="transmembrane region" description="Helical" evidence="1">
    <location>
        <begin position="231"/>
        <end position="257"/>
    </location>
</feature>
<keyword evidence="1" id="KW-0812">Transmembrane</keyword>
<dbReference type="EMBL" id="LR586016">
    <property type="protein sequence ID" value="VIP01499.1"/>
    <property type="molecule type" value="Genomic_DNA"/>
</dbReference>
<evidence type="ECO:0000313" key="2">
    <source>
        <dbReference type="EMBL" id="VIP01499.1"/>
    </source>
</evidence>
<dbReference type="InterPro" id="IPR030802">
    <property type="entry name" value="Permease_MalE"/>
</dbReference>
<feature type="transmembrane region" description="Helical" evidence="1">
    <location>
        <begin position="142"/>
        <end position="167"/>
    </location>
</feature>
<protein>
    <recommendedName>
        <fullName evidence="4">ABC transporter permease</fullName>
    </recommendedName>
</protein>
<feature type="transmembrane region" description="Helical" evidence="1">
    <location>
        <begin position="199"/>
        <end position="219"/>
    </location>
</feature>
<feature type="transmembrane region" description="Helical" evidence="1">
    <location>
        <begin position="50"/>
        <end position="68"/>
    </location>
</feature>
<keyword evidence="1" id="KW-1133">Transmembrane helix</keyword>
<keyword evidence="1" id="KW-0472">Membrane</keyword>
<dbReference type="GO" id="GO:0043190">
    <property type="term" value="C:ATP-binding cassette (ABC) transporter complex"/>
    <property type="evidence" value="ECO:0007669"/>
    <property type="project" value="InterPro"/>
</dbReference>
<dbReference type="InParanoid" id="A0A6C2YJU7"/>
<dbReference type="PANTHER" id="PTHR30188">
    <property type="entry name" value="ABC TRANSPORTER PERMEASE PROTEIN-RELATED"/>
    <property type="match status" value="1"/>
</dbReference>